<gene>
    <name evidence="1" type="ORF">JJB97_16310</name>
</gene>
<accession>A0A8K0XXZ6</accession>
<name>A0A8K0XXZ6_9ENTR</name>
<evidence type="ECO:0000313" key="1">
    <source>
        <dbReference type="EMBL" id="MBK4716866.1"/>
    </source>
</evidence>
<dbReference type="EMBL" id="JAEPBH010000058">
    <property type="protein sequence ID" value="MBK4716866.1"/>
    <property type="molecule type" value="Genomic_DNA"/>
</dbReference>
<organism evidence="1 2">
    <name type="scientific">Tenebrionibacter intestinalis</name>
    <dbReference type="NCBI Taxonomy" id="2799638"/>
    <lineage>
        <taxon>Bacteria</taxon>
        <taxon>Pseudomonadati</taxon>
        <taxon>Pseudomonadota</taxon>
        <taxon>Gammaproteobacteria</taxon>
        <taxon>Enterobacterales</taxon>
        <taxon>Enterobacteriaceae</taxon>
        <taxon>Tenebrionibacter/Tenebrionicola group</taxon>
        <taxon>Tenebrionibacter</taxon>
    </lineage>
</organism>
<dbReference type="SUPFAM" id="SSF52540">
    <property type="entry name" value="P-loop containing nucleoside triphosphate hydrolases"/>
    <property type="match status" value="1"/>
</dbReference>
<reference evidence="1" key="1">
    <citation type="submission" date="2021-01" db="EMBL/GenBank/DDBJ databases">
        <title>Intestinitalea alba gen. nov., sp. nov., a novel genus of the family Enterobacteriaceae, isolated from the gut of the plastic-eating mealworm Tenebrio molitor L.</title>
        <authorList>
            <person name="Yang Y."/>
        </authorList>
    </citation>
    <scope>NUCLEOTIDE SEQUENCE</scope>
    <source>
        <strain evidence="1">BIT-L3</strain>
    </source>
</reference>
<keyword evidence="2" id="KW-1185">Reference proteome</keyword>
<protein>
    <submittedName>
        <fullName evidence="1">Uncharacterized protein</fullName>
    </submittedName>
</protein>
<dbReference type="Proteomes" id="UP000659047">
    <property type="component" value="Unassembled WGS sequence"/>
</dbReference>
<dbReference type="InterPro" id="IPR027417">
    <property type="entry name" value="P-loop_NTPase"/>
</dbReference>
<evidence type="ECO:0000313" key="2">
    <source>
        <dbReference type="Proteomes" id="UP000659047"/>
    </source>
</evidence>
<comment type="caution">
    <text evidence="1">The sequence shown here is derived from an EMBL/GenBank/DDBJ whole genome shotgun (WGS) entry which is preliminary data.</text>
</comment>
<dbReference type="RefSeq" id="WP_238715134.1">
    <property type="nucleotide sequence ID" value="NZ_JAEPBH010000058.1"/>
</dbReference>
<sequence>MACYHLGKLVKQKNNACVWQDDRRIVGIIIGNISPLKQSPARQWVNACSVYRNRHNEIKQLPMGDEKLTGESGVSLTGDRRSSMLFMDKTISQLDLENETVINNAIAGMKFTRIIIAHRSQPFSLPLRSLPYE</sequence>
<proteinExistence type="predicted"/>
<dbReference type="AlphaFoldDB" id="A0A8K0XXZ6"/>